<organism evidence="2 3">
    <name type="scientific">Serratia phage BF</name>
    <dbReference type="NCBI Taxonomy" id="1962671"/>
    <lineage>
        <taxon>Viruses</taxon>
        <taxon>Duplodnaviria</taxon>
        <taxon>Heunggongvirae</taxon>
        <taxon>Uroviricota</taxon>
        <taxon>Caudoviricetes</taxon>
        <taxon>Eneladusvirus</taxon>
        <taxon>Eneladusvirus BF</taxon>
    </lineage>
</organism>
<accession>A0A1S6UAV1</accession>
<protein>
    <submittedName>
        <fullName evidence="2">Uncharacterized protein</fullName>
    </submittedName>
</protein>
<sequence length="364" mass="42600">MDFVIIALPALLTCIIMKFIFKHDITVKEFFIHCGAAIAAIALMMAITYASMYASMADREILNGKVLSKTREVETCTQYSSCKHYHWKEKCHYYTDSKGKRQKSCESYKVFDYRYEVDWYVKTSVDRHEIERVNRQGTSIPPRWEMVKIGDPASTTHMYINYLLGNEDSLFYQEQYKKDFTEEYKKTLPEYPQIYDYYRINHVINLTKLPDSGYNDYINNVLRDMGESQQVNLVLIMYPYENKSFVQGVTAKWRGGKKNDVIMFFGLDSEGRVQNFSSTSFGKGMKNEFLHSQLRMTALTEQMSLDLVQKTVQDVQKNFKRLPNAEFEYLKYKLEPSRWVVILCSLLALGISIGVGMYMRKVDL</sequence>
<evidence type="ECO:0000313" key="2">
    <source>
        <dbReference type="EMBL" id="AQW88866.1"/>
    </source>
</evidence>
<evidence type="ECO:0000313" key="3">
    <source>
        <dbReference type="Proteomes" id="UP000221837"/>
    </source>
</evidence>
<keyword evidence="1" id="KW-0812">Transmembrane</keyword>
<gene>
    <name evidence="2" type="ORF">BF_0341</name>
</gene>
<dbReference type="OrthoDB" id="7124at10239"/>
<feature type="transmembrane region" description="Helical" evidence="1">
    <location>
        <begin position="30"/>
        <end position="52"/>
    </location>
</feature>
<dbReference type="Proteomes" id="UP000221837">
    <property type="component" value="Genome"/>
</dbReference>
<name>A0A1S6UAV1_9CAUD</name>
<feature type="transmembrane region" description="Helical" evidence="1">
    <location>
        <begin position="339"/>
        <end position="359"/>
    </location>
</feature>
<keyword evidence="3" id="KW-1185">Reference proteome</keyword>
<keyword evidence="1" id="KW-0472">Membrane</keyword>
<keyword evidence="1" id="KW-1133">Transmembrane helix</keyword>
<reference evidence="2" key="1">
    <citation type="submission" date="2017-02" db="EMBL/GenBank/DDBJ databases">
        <title>Genome sequence of Serratia marcescens phage BF.</title>
        <authorList>
            <person name="Casey E."/>
            <person name="Fitzgerald B."/>
            <person name="Mahony J."/>
            <person name="Lugli G."/>
            <person name="Ventura M."/>
            <person name="van Sinderen D."/>
        </authorList>
    </citation>
    <scope>NUCLEOTIDE SEQUENCE [LARGE SCALE GENOMIC DNA]</scope>
</reference>
<evidence type="ECO:0000256" key="1">
    <source>
        <dbReference type="SAM" id="Phobius"/>
    </source>
</evidence>
<feature type="transmembrane region" description="Helical" evidence="1">
    <location>
        <begin position="6"/>
        <end position="21"/>
    </location>
</feature>
<dbReference type="EMBL" id="KY630187">
    <property type="protein sequence ID" value="AQW88866.1"/>
    <property type="molecule type" value="Genomic_DNA"/>
</dbReference>
<proteinExistence type="predicted"/>